<evidence type="ECO:0000313" key="5">
    <source>
        <dbReference type="Proteomes" id="UP001061302"/>
    </source>
</evidence>
<dbReference type="Proteomes" id="UP001061302">
    <property type="component" value="Chromosome"/>
</dbReference>
<dbReference type="RefSeq" id="WP_263124511.1">
    <property type="nucleotide sequence ID" value="NZ_CP106753.1"/>
</dbReference>
<dbReference type="Gene3D" id="1.20.120.520">
    <property type="entry name" value="nmb1532 protein domain like"/>
    <property type="match status" value="1"/>
</dbReference>
<dbReference type="Pfam" id="PF01814">
    <property type="entry name" value="Hemerythrin"/>
    <property type="match status" value="1"/>
</dbReference>
<feature type="compositionally biased region" description="Low complexity" evidence="2">
    <location>
        <begin position="1"/>
        <end position="37"/>
    </location>
</feature>
<reference evidence="4" key="1">
    <citation type="submission" date="2022-10" db="EMBL/GenBank/DDBJ databases">
        <title>Chitiniphilus purpureus sp. nov., a novel chitin-degrading bacterium isolated from crawfish pond sediment.</title>
        <authorList>
            <person name="Li K."/>
        </authorList>
    </citation>
    <scope>NUCLEOTIDE SEQUENCE</scope>
    <source>
        <strain evidence="4">CD1</strain>
    </source>
</reference>
<evidence type="ECO:0000256" key="2">
    <source>
        <dbReference type="SAM" id="MobiDB-lite"/>
    </source>
</evidence>
<feature type="domain" description="Hemerythrin-like" evidence="3">
    <location>
        <begin position="45"/>
        <end position="166"/>
    </location>
</feature>
<evidence type="ECO:0000313" key="4">
    <source>
        <dbReference type="EMBL" id="UXY15124.1"/>
    </source>
</evidence>
<dbReference type="PANTHER" id="PTHR35585:SF1">
    <property type="entry name" value="HHE DOMAIN PROTEIN (AFU_ORTHOLOGUE AFUA_4G00730)"/>
    <property type="match status" value="1"/>
</dbReference>
<keyword evidence="1" id="KW-0175">Coiled coil</keyword>
<feature type="coiled-coil region" evidence="1">
    <location>
        <begin position="105"/>
        <end position="132"/>
    </location>
</feature>
<organism evidence="4 5">
    <name type="scientific">Chitiniphilus purpureus</name>
    <dbReference type="NCBI Taxonomy" id="2981137"/>
    <lineage>
        <taxon>Bacteria</taxon>
        <taxon>Pseudomonadati</taxon>
        <taxon>Pseudomonadota</taxon>
        <taxon>Betaproteobacteria</taxon>
        <taxon>Neisseriales</taxon>
        <taxon>Chitinibacteraceae</taxon>
        <taxon>Chitiniphilus</taxon>
    </lineage>
</organism>
<dbReference type="InterPro" id="IPR012312">
    <property type="entry name" value="Hemerythrin-like"/>
</dbReference>
<evidence type="ECO:0000256" key="1">
    <source>
        <dbReference type="SAM" id="Coils"/>
    </source>
</evidence>
<name>A0ABY6DLA1_9NEIS</name>
<dbReference type="PANTHER" id="PTHR35585">
    <property type="entry name" value="HHE DOMAIN PROTEIN (AFU_ORTHOLOGUE AFUA_4G00730)"/>
    <property type="match status" value="1"/>
</dbReference>
<gene>
    <name evidence="4" type="ORF">N8I74_17695</name>
</gene>
<keyword evidence="5" id="KW-1185">Reference proteome</keyword>
<accession>A0ABY6DLA1</accession>
<dbReference type="EMBL" id="CP106753">
    <property type="protein sequence ID" value="UXY15124.1"/>
    <property type="molecule type" value="Genomic_DNA"/>
</dbReference>
<proteinExistence type="predicted"/>
<dbReference type="CDD" id="cd12108">
    <property type="entry name" value="Hr-like"/>
    <property type="match status" value="1"/>
</dbReference>
<sequence>MKSTSSSQTSKRSTTSRSQTKSSATTATRSRSSGTQAKRATRSDAVKSLKDDHARVKKLFQAFQAAKEKGAVEEKTRIAAETCMELKIHTQLEEEIFYPALRAALREEGELLDEAEIEHASAKELIAQLEGNRDVKSTRYDALYMVLSEYVQHHVKEEEKEMFAKARSAKSLDLQALGETMAQRREELMAEYGQAAGARGGAMH</sequence>
<protein>
    <submittedName>
        <fullName evidence="4">Hemerythrin domain-containing protein</fullName>
    </submittedName>
</protein>
<feature type="region of interest" description="Disordered" evidence="2">
    <location>
        <begin position="1"/>
        <end position="49"/>
    </location>
</feature>
<evidence type="ECO:0000259" key="3">
    <source>
        <dbReference type="Pfam" id="PF01814"/>
    </source>
</evidence>